<dbReference type="InterPro" id="IPR000515">
    <property type="entry name" value="MetI-like"/>
</dbReference>
<dbReference type="Proteomes" id="UP000032408">
    <property type="component" value="Chromosome"/>
</dbReference>
<keyword evidence="8" id="KW-1185">Reference proteome</keyword>
<keyword evidence="4 5" id="KW-0472">Membrane</keyword>
<evidence type="ECO:0000256" key="5">
    <source>
        <dbReference type="RuleBase" id="RU363032"/>
    </source>
</evidence>
<dbReference type="PANTHER" id="PTHR43839">
    <property type="entry name" value="OPPC IN A BINDING PROTEIN-DEPENDENT TRANSPORT SYSTEM"/>
    <property type="match status" value="1"/>
</dbReference>
<keyword evidence="3 5" id="KW-1133">Transmembrane helix</keyword>
<evidence type="ECO:0000313" key="8">
    <source>
        <dbReference type="Proteomes" id="UP000032408"/>
    </source>
</evidence>
<keyword evidence="5" id="KW-0813">Transport</keyword>
<keyword evidence="2 5" id="KW-0812">Transmembrane</keyword>
<dbReference type="AlphaFoldDB" id="A0A0D5C2S5"/>
<reference evidence="8" key="1">
    <citation type="submission" date="2015-03" db="EMBL/GenBank/DDBJ databases">
        <title>Characterization of two novel Thaumarchaeota isolated from the Northern Adriatic Sea.</title>
        <authorList>
            <person name="Bayer B."/>
            <person name="Vojvoda J."/>
            <person name="Offre P."/>
            <person name="Srivastava A."/>
            <person name="Elisabeth N."/>
            <person name="Garcia J.A.L."/>
            <person name="Schleper C."/>
            <person name="Herndl G.J."/>
        </authorList>
    </citation>
    <scope>NUCLEOTIDE SEQUENCE [LARGE SCALE GENOMIC DNA]</scope>
    <source>
        <strain evidence="8">NF5</strain>
    </source>
</reference>
<evidence type="ECO:0000313" key="7">
    <source>
        <dbReference type="EMBL" id="AJW71104.1"/>
    </source>
</evidence>
<comment type="subcellular location">
    <subcellularLocation>
        <location evidence="5">Cell membrane</location>
        <topology evidence="5">Multi-pass membrane protein</topology>
    </subcellularLocation>
    <subcellularLocation>
        <location evidence="1">Membrane</location>
        <topology evidence="1">Multi-pass membrane protein</topology>
    </subcellularLocation>
</comment>
<feature type="domain" description="ABC transmembrane type-1" evidence="6">
    <location>
        <begin position="251"/>
        <end position="442"/>
    </location>
</feature>
<dbReference type="STRING" id="1580092.NADRNF5_1420"/>
<evidence type="ECO:0000256" key="3">
    <source>
        <dbReference type="ARBA" id="ARBA00022989"/>
    </source>
</evidence>
<evidence type="ECO:0000256" key="2">
    <source>
        <dbReference type="ARBA" id="ARBA00022692"/>
    </source>
</evidence>
<dbReference type="PANTHER" id="PTHR43839:SF1">
    <property type="entry name" value="OPPC IN A BINDING PROTEIN-DEPENDENT TRANSPORT SYSTEM"/>
    <property type="match status" value="1"/>
</dbReference>
<accession>A0A0D5C2S5</accession>
<sequence>MSGITPQEIKREFLKSKMGIAGITILTILIVTSIIAMIVIPIETFQEWNNPGSWILYPKVAIPIWINLFMVEKIPEHKILEDPNIQNILQDEISLTSHQFGLNFDYDYFPNDFIYVFSSEYSGSPLLKMSVIRPDGEKLELLSTSLPHSTSKTIHSERIFSTDSAIKKNLVLQSEKFQFPLERLSAEDIVFSKIQSNEPLKGNYVFSVDLYGVNSENQIHESKLIIGGKAFGIMGTDELRRDLAVGLLWGTPLALFIGIVVSIASVVMGLLYGVYAGFKGKKTDETMMRFNDVIYALPALPFLIILSVTISNSIFLMIGFLMIFGWVGIAKVARSMSLQIKTRGYVDAANMMGQKDSKIILKHILPQLLPYAFASIAISVPAAITTEAGLSFLGLGDPSFPTWGQILHDANTFGAAARGLWWWIMPPGVMIAITGLAFVFIGNALDAIVNPKLKR</sequence>
<protein>
    <submittedName>
        <fullName evidence="7">ABC transporter, permease protein</fullName>
    </submittedName>
</protein>
<dbReference type="RefSeq" id="WP_048116418.1">
    <property type="nucleotide sequence ID" value="NZ_CP011070.1"/>
</dbReference>
<dbReference type="Pfam" id="PF00528">
    <property type="entry name" value="BPD_transp_1"/>
    <property type="match status" value="1"/>
</dbReference>
<dbReference type="PROSITE" id="PS50928">
    <property type="entry name" value="ABC_TM1"/>
    <property type="match status" value="1"/>
</dbReference>
<feature type="transmembrane region" description="Helical" evidence="5">
    <location>
        <begin position="20"/>
        <end position="42"/>
    </location>
</feature>
<dbReference type="GO" id="GO:0005886">
    <property type="term" value="C:plasma membrane"/>
    <property type="evidence" value="ECO:0007669"/>
    <property type="project" value="UniProtKB-SubCell"/>
</dbReference>
<dbReference type="KEGG" id="nin:NADRNF5_1420"/>
<dbReference type="Gene3D" id="1.10.3720.10">
    <property type="entry name" value="MetI-like"/>
    <property type="match status" value="1"/>
</dbReference>
<comment type="similarity">
    <text evidence="5">Belongs to the binding-protein-dependent transport system permease family.</text>
</comment>
<dbReference type="HOGENOM" id="CLU_028518_10_0_2"/>
<proteinExistence type="inferred from homology"/>
<feature type="transmembrane region" description="Helical" evidence="5">
    <location>
        <begin position="294"/>
        <end position="327"/>
    </location>
</feature>
<evidence type="ECO:0000256" key="1">
    <source>
        <dbReference type="ARBA" id="ARBA00004141"/>
    </source>
</evidence>
<evidence type="ECO:0000256" key="4">
    <source>
        <dbReference type="ARBA" id="ARBA00023136"/>
    </source>
</evidence>
<feature type="transmembrane region" description="Helical" evidence="5">
    <location>
        <begin position="368"/>
        <end position="393"/>
    </location>
</feature>
<dbReference type="OrthoDB" id="312811at2157"/>
<dbReference type="GO" id="GO:0055085">
    <property type="term" value="P:transmembrane transport"/>
    <property type="evidence" value="ECO:0007669"/>
    <property type="project" value="InterPro"/>
</dbReference>
<evidence type="ECO:0000259" key="6">
    <source>
        <dbReference type="PROSITE" id="PS50928"/>
    </source>
</evidence>
<dbReference type="GeneID" id="24820606"/>
<dbReference type="CDD" id="cd06261">
    <property type="entry name" value="TM_PBP2"/>
    <property type="match status" value="1"/>
</dbReference>
<reference evidence="7 8" key="2">
    <citation type="journal article" date="2016" name="ISME J.">
        <title>Physiological and genomic characterization of two novel marine thaumarchaeal strains indicates niche differentiation.</title>
        <authorList>
            <person name="Bayer B."/>
            <person name="Vojvoda J."/>
            <person name="Offre P."/>
            <person name="Alves R.J."/>
            <person name="Elisabeth N.H."/>
            <person name="Garcia J.A."/>
            <person name="Volland J.M."/>
            <person name="Srivastava A."/>
            <person name="Schleper C."/>
            <person name="Herndl G.J."/>
        </authorList>
    </citation>
    <scope>NUCLEOTIDE SEQUENCE [LARGE SCALE GENOMIC DNA]</scope>
    <source>
        <strain evidence="7 8">NF5</strain>
    </source>
</reference>
<organism evidence="7 8">
    <name type="scientific">Nitrosopumilus adriaticus</name>
    <dbReference type="NCBI Taxonomy" id="1580092"/>
    <lineage>
        <taxon>Archaea</taxon>
        <taxon>Nitrososphaerota</taxon>
        <taxon>Nitrososphaeria</taxon>
        <taxon>Nitrosopumilales</taxon>
        <taxon>Nitrosopumilaceae</taxon>
        <taxon>Nitrosopumilus</taxon>
    </lineage>
</organism>
<dbReference type="EMBL" id="CP011070">
    <property type="protein sequence ID" value="AJW71104.1"/>
    <property type="molecule type" value="Genomic_DNA"/>
</dbReference>
<dbReference type="InterPro" id="IPR035906">
    <property type="entry name" value="MetI-like_sf"/>
</dbReference>
<dbReference type="SUPFAM" id="SSF161098">
    <property type="entry name" value="MetI-like"/>
    <property type="match status" value="1"/>
</dbReference>
<gene>
    <name evidence="7" type="ORF">NADRNF5_1420</name>
</gene>
<feature type="transmembrane region" description="Helical" evidence="5">
    <location>
        <begin position="420"/>
        <end position="445"/>
    </location>
</feature>
<feature type="transmembrane region" description="Helical" evidence="5">
    <location>
        <begin position="247"/>
        <end position="274"/>
    </location>
</feature>
<name>A0A0D5C2S5_9ARCH</name>